<dbReference type="EMBL" id="DWXZ01000082">
    <property type="protein sequence ID" value="HJB37268.1"/>
    <property type="molecule type" value="Genomic_DNA"/>
</dbReference>
<dbReference type="Proteomes" id="UP000824214">
    <property type="component" value="Unassembled WGS sequence"/>
</dbReference>
<keyword evidence="1" id="KW-1133">Transmembrane helix</keyword>
<name>A0A9D2LYW8_9FIRM</name>
<sequence length="112" mass="12536">MELIWSAVGIALAAVGLVELARMGLFWLLRPRRPGSAALVLLPRNGEDCEALIRAGVARLQWMGWPGCRLVCLNPGEDPNVEAICNIFQRRYPNLELCKCPELVYDKENEKS</sequence>
<accession>A0A9D2LYW8</accession>
<organism evidence="2 3">
    <name type="scientific">Candidatus Acutalibacter ornithocaccae</name>
    <dbReference type="NCBI Taxonomy" id="2838416"/>
    <lineage>
        <taxon>Bacteria</taxon>
        <taxon>Bacillati</taxon>
        <taxon>Bacillota</taxon>
        <taxon>Clostridia</taxon>
        <taxon>Eubacteriales</taxon>
        <taxon>Acutalibacteraceae</taxon>
        <taxon>Acutalibacter</taxon>
    </lineage>
</organism>
<feature type="transmembrane region" description="Helical" evidence="1">
    <location>
        <begin position="6"/>
        <end position="29"/>
    </location>
</feature>
<reference evidence="2" key="2">
    <citation type="submission" date="2021-04" db="EMBL/GenBank/DDBJ databases">
        <authorList>
            <person name="Gilroy R."/>
        </authorList>
    </citation>
    <scope>NUCLEOTIDE SEQUENCE</scope>
    <source>
        <strain evidence="2">ChiBcolR8-3208</strain>
    </source>
</reference>
<dbReference type="AlphaFoldDB" id="A0A9D2LYW8"/>
<evidence type="ECO:0000313" key="2">
    <source>
        <dbReference type="EMBL" id="HJB37268.1"/>
    </source>
</evidence>
<reference evidence="2" key="1">
    <citation type="journal article" date="2021" name="PeerJ">
        <title>Extensive microbial diversity within the chicken gut microbiome revealed by metagenomics and culture.</title>
        <authorList>
            <person name="Gilroy R."/>
            <person name="Ravi A."/>
            <person name="Getino M."/>
            <person name="Pursley I."/>
            <person name="Horton D.L."/>
            <person name="Alikhan N.F."/>
            <person name="Baker D."/>
            <person name="Gharbi K."/>
            <person name="Hall N."/>
            <person name="Watson M."/>
            <person name="Adriaenssens E.M."/>
            <person name="Foster-Nyarko E."/>
            <person name="Jarju S."/>
            <person name="Secka A."/>
            <person name="Antonio M."/>
            <person name="Oren A."/>
            <person name="Chaudhuri R.R."/>
            <person name="La Ragione R."/>
            <person name="Hildebrand F."/>
            <person name="Pallen M.J."/>
        </authorList>
    </citation>
    <scope>NUCLEOTIDE SEQUENCE</scope>
    <source>
        <strain evidence="2">ChiBcolR8-3208</strain>
    </source>
</reference>
<keyword evidence="1" id="KW-0812">Transmembrane</keyword>
<protein>
    <submittedName>
        <fullName evidence="2">Uncharacterized protein</fullName>
    </submittedName>
</protein>
<evidence type="ECO:0000313" key="3">
    <source>
        <dbReference type="Proteomes" id="UP000824214"/>
    </source>
</evidence>
<gene>
    <name evidence="2" type="ORF">H9942_04275</name>
</gene>
<comment type="caution">
    <text evidence="2">The sequence shown here is derived from an EMBL/GenBank/DDBJ whole genome shotgun (WGS) entry which is preliminary data.</text>
</comment>
<evidence type="ECO:0000256" key="1">
    <source>
        <dbReference type="SAM" id="Phobius"/>
    </source>
</evidence>
<proteinExistence type="predicted"/>
<keyword evidence="1" id="KW-0472">Membrane</keyword>